<reference evidence="6 7" key="1">
    <citation type="journal article" date="2023" name="Proc. Natl. Acad. Sci. U.S.A.">
        <title>A global phylogenomic analysis of the shiitake genus Lentinula.</title>
        <authorList>
            <person name="Sierra-Patev S."/>
            <person name="Min B."/>
            <person name="Naranjo-Ortiz M."/>
            <person name="Looney B."/>
            <person name="Konkel Z."/>
            <person name="Slot J.C."/>
            <person name="Sakamoto Y."/>
            <person name="Steenwyk J.L."/>
            <person name="Rokas A."/>
            <person name="Carro J."/>
            <person name="Camarero S."/>
            <person name="Ferreira P."/>
            <person name="Molpeceres G."/>
            <person name="Ruiz-Duenas F.J."/>
            <person name="Serrano A."/>
            <person name="Henrissat B."/>
            <person name="Drula E."/>
            <person name="Hughes K.W."/>
            <person name="Mata J.L."/>
            <person name="Ishikawa N.K."/>
            <person name="Vargas-Isla R."/>
            <person name="Ushijima S."/>
            <person name="Smith C.A."/>
            <person name="Donoghue J."/>
            <person name="Ahrendt S."/>
            <person name="Andreopoulos W."/>
            <person name="He G."/>
            <person name="LaButti K."/>
            <person name="Lipzen A."/>
            <person name="Ng V."/>
            <person name="Riley R."/>
            <person name="Sandor L."/>
            <person name="Barry K."/>
            <person name="Martinez A.T."/>
            <person name="Xiao Y."/>
            <person name="Gibbons J.G."/>
            <person name="Terashima K."/>
            <person name="Grigoriev I.V."/>
            <person name="Hibbett D."/>
        </authorList>
    </citation>
    <scope>NUCLEOTIDE SEQUENCE [LARGE SCALE GENOMIC DNA]</scope>
    <source>
        <strain evidence="6 7">TFB7810</strain>
    </source>
</reference>
<keyword evidence="7" id="KW-1185">Reference proteome</keyword>
<dbReference type="PANTHER" id="PTHR14790:SF15">
    <property type="entry name" value="RECQ-MEDIATED GENOME INSTABILITY PROTEIN 1"/>
    <property type="match status" value="1"/>
</dbReference>
<evidence type="ECO:0000259" key="4">
    <source>
        <dbReference type="Pfam" id="PF08585"/>
    </source>
</evidence>
<evidence type="ECO:0000256" key="3">
    <source>
        <dbReference type="SAM" id="MobiDB-lite"/>
    </source>
</evidence>
<dbReference type="Pfam" id="PF21000">
    <property type="entry name" value="RMI1_N_N"/>
    <property type="match status" value="1"/>
</dbReference>
<feature type="region of interest" description="Disordered" evidence="3">
    <location>
        <begin position="438"/>
        <end position="462"/>
    </location>
</feature>
<sequence length="478" mass="52914">MPPEAIIKWLKQHYPRPHIHPEWLQACYDWIIGERRLNPDTDMPRIIEEVEAQLLESDLRDSMVHGTGIPQEIANFNTAHSKLTGPPILVQIEAMTDVGVSAYSLNKTRLIREERRDAGEEQEGEADDEVEGEGPIPNYTRSMLRLELSDGSTTLRAAEYRPIPELTLGGTPLGFKLQIQNAEIRRGIVLLQPQNIAIKGHIVSDREVNQETEFAHGLRRRLGLPEPVVLNGRAPLREISAPPSPTLLGGAHSHSDDEDQPRRRRIPNASASTTITGSSAPRTTTVVSSSLFNNTVSDKRGPNYVEAIRRALPLSPAVREPTMIESDDEDENMTWETRNRPIKPMPTRARANASFSKNPSPPSGKGKEKATESDYDDDVFEQLPPSFYDEIDKVELAAGMKSLTTSSAISVAATGSSSISIDRSASFSVVHSEVITIEDEDEDDKENVPTPSRHVRPRRGGSLINIAPNDILELFDSD</sequence>
<evidence type="ECO:0000259" key="5">
    <source>
        <dbReference type="Pfam" id="PF21000"/>
    </source>
</evidence>
<dbReference type="GO" id="GO:0031422">
    <property type="term" value="C:RecQ family helicase-topoisomerase III complex"/>
    <property type="evidence" value="ECO:0007669"/>
    <property type="project" value="TreeGrafter"/>
</dbReference>
<gene>
    <name evidence="6" type="ORF">DFH05DRAFT_1191342</name>
</gene>
<feature type="domain" description="RecQ mediated genome instability protein 1 OB-fold" evidence="4">
    <location>
        <begin position="69"/>
        <end position="207"/>
    </location>
</feature>
<evidence type="ECO:0000256" key="2">
    <source>
        <dbReference type="ARBA" id="ARBA00018987"/>
    </source>
</evidence>
<dbReference type="EMBL" id="JANVFU010000007">
    <property type="protein sequence ID" value="KAJ3744459.1"/>
    <property type="molecule type" value="Genomic_DNA"/>
</dbReference>
<feature type="region of interest" description="Disordered" evidence="3">
    <location>
        <begin position="319"/>
        <end position="377"/>
    </location>
</feature>
<evidence type="ECO:0000313" key="7">
    <source>
        <dbReference type="Proteomes" id="UP001142393"/>
    </source>
</evidence>
<protein>
    <recommendedName>
        <fullName evidence="2">RecQ-mediated genome instability protein 1</fullName>
    </recommendedName>
</protein>
<proteinExistence type="inferred from homology"/>
<dbReference type="InterPro" id="IPR042470">
    <property type="entry name" value="RMI1_N_C_sf"/>
</dbReference>
<dbReference type="GO" id="GO:0000724">
    <property type="term" value="P:double-strand break repair via homologous recombination"/>
    <property type="evidence" value="ECO:0007669"/>
    <property type="project" value="TreeGrafter"/>
</dbReference>
<dbReference type="PANTHER" id="PTHR14790">
    <property type="entry name" value="RECQ-MEDIATED GENOME INSTABILITY PROTEIN 1 RMI1"/>
    <property type="match status" value="1"/>
</dbReference>
<dbReference type="InterPro" id="IPR049363">
    <property type="entry name" value="RMI1_N"/>
</dbReference>
<dbReference type="SMART" id="SM01161">
    <property type="entry name" value="DUF1767"/>
    <property type="match status" value="1"/>
</dbReference>
<feature type="region of interest" description="Disordered" evidence="3">
    <location>
        <begin position="114"/>
        <end position="139"/>
    </location>
</feature>
<comment type="caution">
    <text evidence="6">The sequence shown here is derived from an EMBL/GenBank/DDBJ whole genome shotgun (WGS) entry which is preliminary data.</text>
</comment>
<dbReference type="GO" id="GO:0000712">
    <property type="term" value="P:resolution of meiotic recombination intermediates"/>
    <property type="evidence" value="ECO:0007669"/>
    <property type="project" value="TreeGrafter"/>
</dbReference>
<organism evidence="6 7">
    <name type="scientific">Lentinula detonsa</name>
    <dbReference type="NCBI Taxonomy" id="2804962"/>
    <lineage>
        <taxon>Eukaryota</taxon>
        <taxon>Fungi</taxon>
        <taxon>Dikarya</taxon>
        <taxon>Basidiomycota</taxon>
        <taxon>Agaricomycotina</taxon>
        <taxon>Agaricomycetes</taxon>
        <taxon>Agaricomycetidae</taxon>
        <taxon>Agaricales</taxon>
        <taxon>Marasmiineae</taxon>
        <taxon>Omphalotaceae</taxon>
        <taxon>Lentinula</taxon>
    </lineage>
</organism>
<feature type="region of interest" description="Disordered" evidence="3">
    <location>
        <begin position="236"/>
        <end position="283"/>
    </location>
</feature>
<feature type="compositionally biased region" description="Acidic residues" evidence="3">
    <location>
        <begin position="120"/>
        <end position="132"/>
    </location>
</feature>
<dbReference type="GO" id="GO:0016604">
    <property type="term" value="C:nuclear body"/>
    <property type="evidence" value="ECO:0007669"/>
    <property type="project" value="TreeGrafter"/>
</dbReference>
<dbReference type="Pfam" id="PF08585">
    <property type="entry name" value="RMI1_N_C"/>
    <property type="match status" value="1"/>
</dbReference>
<dbReference type="InterPro" id="IPR013894">
    <property type="entry name" value="RMI1_OB"/>
</dbReference>
<feature type="compositionally biased region" description="Low complexity" evidence="3">
    <location>
        <begin position="269"/>
        <end position="280"/>
    </location>
</feature>
<dbReference type="AlphaFoldDB" id="A0A9W8P0M3"/>
<feature type="domain" description="RMI1 N-terminal" evidence="5">
    <location>
        <begin position="12"/>
        <end position="62"/>
    </location>
</feature>
<name>A0A9W8P0M3_9AGAR</name>
<evidence type="ECO:0000313" key="6">
    <source>
        <dbReference type="EMBL" id="KAJ3744459.1"/>
    </source>
</evidence>
<evidence type="ECO:0000256" key="1">
    <source>
        <dbReference type="ARBA" id="ARBA00006395"/>
    </source>
</evidence>
<comment type="similarity">
    <text evidence="1">Belongs to the RMI1 family.</text>
</comment>
<dbReference type="Gene3D" id="2.40.50.770">
    <property type="entry name" value="RecQ-mediated genome instability protein Rmi1, C-terminal domain"/>
    <property type="match status" value="1"/>
</dbReference>
<dbReference type="Proteomes" id="UP001142393">
    <property type="component" value="Unassembled WGS sequence"/>
</dbReference>
<accession>A0A9W8P0M3</accession>